<protein>
    <submittedName>
        <fullName evidence="1">Uncharacterized protein</fullName>
    </submittedName>
</protein>
<name>Q319P0_PROM9</name>
<dbReference type="STRING" id="74546.PMT9312_1345"/>
<dbReference type="eggNOG" id="ENOG50335YS">
    <property type="taxonomic scope" value="Bacteria"/>
</dbReference>
<dbReference type="EMBL" id="CP000111">
    <property type="protein sequence ID" value="ABB50405.1"/>
    <property type="molecule type" value="Genomic_DNA"/>
</dbReference>
<organism evidence="1 2">
    <name type="scientific">Prochlorococcus marinus (strain MIT 9312)</name>
    <dbReference type="NCBI Taxonomy" id="74546"/>
    <lineage>
        <taxon>Bacteria</taxon>
        <taxon>Bacillati</taxon>
        <taxon>Cyanobacteriota</taxon>
        <taxon>Cyanophyceae</taxon>
        <taxon>Synechococcales</taxon>
        <taxon>Prochlorococcaceae</taxon>
        <taxon>Prochlorococcus</taxon>
    </lineage>
</organism>
<dbReference type="Proteomes" id="UP000002715">
    <property type="component" value="Chromosome"/>
</dbReference>
<dbReference type="InterPro" id="IPR029058">
    <property type="entry name" value="AB_hydrolase_fold"/>
</dbReference>
<dbReference type="SUPFAM" id="SSF53474">
    <property type="entry name" value="alpha/beta-Hydrolases"/>
    <property type="match status" value="1"/>
</dbReference>
<dbReference type="AlphaFoldDB" id="Q319P0"/>
<dbReference type="KEGG" id="pmi:PMT9312_1345"/>
<reference evidence="2" key="1">
    <citation type="submission" date="2005-07" db="EMBL/GenBank/DDBJ databases">
        <title>Complete sequence of Prochlorococcus marinus str. MIT 9312.</title>
        <authorList>
            <consortium name="US DOE Joint Genome Institute"/>
            <person name="Copeland A."/>
            <person name="Lucas S."/>
            <person name="Lapidus A."/>
            <person name="Barry K."/>
            <person name="Detter J.C."/>
            <person name="Glavina T."/>
            <person name="Hammon N."/>
            <person name="Israni S."/>
            <person name="Pitluck S."/>
            <person name="Thiel J."/>
            <person name="Schmutz J."/>
            <person name="Larimer F."/>
            <person name="Land M."/>
            <person name="Kyrpides N."/>
            <person name="Lykidis A."/>
            <person name="Richardson P."/>
        </authorList>
    </citation>
    <scope>NUCLEOTIDE SEQUENCE [LARGE SCALE GENOMIC DNA]</scope>
    <source>
        <strain evidence="2">MIT 9312</strain>
    </source>
</reference>
<evidence type="ECO:0000313" key="2">
    <source>
        <dbReference type="Proteomes" id="UP000002715"/>
    </source>
</evidence>
<sequence>MVIFTFKKPEPYYSYLKSFFMPIYLVPKIKEKNFDAYKIIQIKNKDDLNQTRKNLRNFIFGGEDLSGLLPEVKKSITDERYKKLKNLKSIDKYAHTMEYGITSIAYKFNPIKNNKKLIIYSQGHAGDFYNGIKNITFFLEKGYTIIAVSLPLKGLNSKPLVESKNNGELMLDELWKLKYFRPTNGNYFRYFLEPIIAFINQASMDLPFDSISMTGISGGGWTTILMASIEERIKHSFPVAAPLPLAIRNAKSMTVMTRDSLLYQKFNYLDLYILGSTGKGRVQNQIFNYYDPCCRYGDNGKYYLSAVKNTLKTISDGEFDVIYDYKNKLHTISDFGLDFIHNRIKNN</sequence>
<proteinExistence type="predicted"/>
<accession>Q319P0</accession>
<evidence type="ECO:0000313" key="1">
    <source>
        <dbReference type="EMBL" id="ABB50405.1"/>
    </source>
</evidence>
<dbReference type="Gene3D" id="3.40.50.1820">
    <property type="entry name" value="alpha/beta hydrolase"/>
    <property type="match status" value="1"/>
</dbReference>
<dbReference type="HOGENOM" id="CLU_749953_0_0_3"/>
<gene>
    <name evidence="1" type="ordered locus">PMT9312_1345</name>
</gene>